<proteinExistence type="predicted"/>
<name>A0ABD2W7E8_9HYME</name>
<sequence>MCAARAPFLAYTPTQGIISEQKQHFVQSADIEIRPDLVRSSSNGRLFSADDQAQLVFDSEASKHDQYSMRHAGRAQSSVLYTYPTQQQYTPCDDGLVHESTHVNLSSSELSLCISTSDELFNFRASLISLLDTMEIGRVV</sequence>
<organism evidence="1 2">
    <name type="scientific">Trichogramma kaykai</name>
    <dbReference type="NCBI Taxonomy" id="54128"/>
    <lineage>
        <taxon>Eukaryota</taxon>
        <taxon>Metazoa</taxon>
        <taxon>Ecdysozoa</taxon>
        <taxon>Arthropoda</taxon>
        <taxon>Hexapoda</taxon>
        <taxon>Insecta</taxon>
        <taxon>Pterygota</taxon>
        <taxon>Neoptera</taxon>
        <taxon>Endopterygota</taxon>
        <taxon>Hymenoptera</taxon>
        <taxon>Apocrita</taxon>
        <taxon>Proctotrupomorpha</taxon>
        <taxon>Chalcidoidea</taxon>
        <taxon>Trichogrammatidae</taxon>
        <taxon>Trichogramma</taxon>
    </lineage>
</organism>
<gene>
    <name evidence="1" type="ORF">TKK_016238</name>
</gene>
<evidence type="ECO:0000313" key="2">
    <source>
        <dbReference type="Proteomes" id="UP001627154"/>
    </source>
</evidence>
<keyword evidence="2" id="KW-1185">Reference proteome</keyword>
<comment type="caution">
    <text evidence="1">The sequence shown here is derived from an EMBL/GenBank/DDBJ whole genome shotgun (WGS) entry which is preliminary data.</text>
</comment>
<protein>
    <submittedName>
        <fullName evidence="1">Uncharacterized protein</fullName>
    </submittedName>
</protein>
<dbReference type="Proteomes" id="UP001627154">
    <property type="component" value="Unassembled WGS sequence"/>
</dbReference>
<accession>A0ABD2W7E8</accession>
<dbReference type="AlphaFoldDB" id="A0ABD2W7E8"/>
<reference evidence="1 2" key="1">
    <citation type="journal article" date="2024" name="bioRxiv">
        <title>A reference genome for Trichogramma kaykai: A tiny desert-dwelling parasitoid wasp with competing sex-ratio distorters.</title>
        <authorList>
            <person name="Culotta J."/>
            <person name="Lindsey A.R."/>
        </authorList>
    </citation>
    <scope>NUCLEOTIDE SEQUENCE [LARGE SCALE GENOMIC DNA]</scope>
    <source>
        <strain evidence="1 2">KSX58</strain>
    </source>
</reference>
<dbReference type="EMBL" id="JBJJXI010000128">
    <property type="protein sequence ID" value="KAL3388817.1"/>
    <property type="molecule type" value="Genomic_DNA"/>
</dbReference>
<evidence type="ECO:0000313" key="1">
    <source>
        <dbReference type="EMBL" id="KAL3388817.1"/>
    </source>
</evidence>